<gene>
    <name evidence="1" type="ORF">RDI58_014337</name>
</gene>
<protein>
    <submittedName>
        <fullName evidence="1">Uncharacterized protein</fullName>
    </submittedName>
</protein>
<reference evidence="1 2" key="1">
    <citation type="submission" date="2024-02" db="EMBL/GenBank/DDBJ databases">
        <title>de novo genome assembly of Solanum bulbocastanum strain 11H21.</title>
        <authorList>
            <person name="Hosaka A.J."/>
        </authorList>
    </citation>
    <scope>NUCLEOTIDE SEQUENCE [LARGE SCALE GENOMIC DNA]</scope>
    <source>
        <tissue evidence="1">Young leaves</tissue>
    </source>
</reference>
<comment type="caution">
    <text evidence="1">The sequence shown here is derived from an EMBL/GenBank/DDBJ whole genome shotgun (WGS) entry which is preliminary data.</text>
</comment>
<dbReference type="EMBL" id="JBANQN010000006">
    <property type="protein sequence ID" value="KAK6785812.1"/>
    <property type="molecule type" value="Genomic_DNA"/>
</dbReference>
<name>A0AAN8TIU8_SOLBU</name>
<sequence length="153" mass="18019">MTALLPFCSSPPNFYPQQLHRKWKPPRSLEALRSKSSLDKRRIMEFPYRWLLQTQPHPISRMWRHVTSELSFTMSVQATLLFWWAIKFLQLGEIAANGIYTLEHDHPALYSVLSQIYGYKGVCSDITGLDKLMKKWRATKQKASRMCVYYEGF</sequence>
<evidence type="ECO:0000313" key="2">
    <source>
        <dbReference type="Proteomes" id="UP001371456"/>
    </source>
</evidence>
<dbReference type="AlphaFoldDB" id="A0AAN8TIU8"/>
<proteinExistence type="predicted"/>
<accession>A0AAN8TIU8</accession>
<evidence type="ECO:0000313" key="1">
    <source>
        <dbReference type="EMBL" id="KAK6785812.1"/>
    </source>
</evidence>
<organism evidence="1 2">
    <name type="scientific">Solanum bulbocastanum</name>
    <name type="common">Wild potato</name>
    <dbReference type="NCBI Taxonomy" id="147425"/>
    <lineage>
        <taxon>Eukaryota</taxon>
        <taxon>Viridiplantae</taxon>
        <taxon>Streptophyta</taxon>
        <taxon>Embryophyta</taxon>
        <taxon>Tracheophyta</taxon>
        <taxon>Spermatophyta</taxon>
        <taxon>Magnoliopsida</taxon>
        <taxon>eudicotyledons</taxon>
        <taxon>Gunneridae</taxon>
        <taxon>Pentapetalae</taxon>
        <taxon>asterids</taxon>
        <taxon>lamiids</taxon>
        <taxon>Solanales</taxon>
        <taxon>Solanaceae</taxon>
        <taxon>Solanoideae</taxon>
        <taxon>Solaneae</taxon>
        <taxon>Solanum</taxon>
    </lineage>
</organism>
<dbReference type="Proteomes" id="UP001371456">
    <property type="component" value="Unassembled WGS sequence"/>
</dbReference>
<keyword evidence="2" id="KW-1185">Reference proteome</keyword>